<dbReference type="Proteomes" id="UP000245956">
    <property type="component" value="Unassembled WGS sequence"/>
</dbReference>
<dbReference type="EMBL" id="LCWV01000006">
    <property type="protein sequence ID" value="PWI72138.1"/>
    <property type="molecule type" value="Genomic_DNA"/>
</dbReference>
<evidence type="ECO:0000313" key="1">
    <source>
        <dbReference type="EMBL" id="PWI72138.1"/>
    </source>
</evidence>
<gene>
    <name evidence="1" type="ORF">PCL_10761</name>
</gene>
<accession>A0A2U3ECB1</accession>
<organism evidence="1 2">
    <name type="scientific">Purpureocillium lilacinum</name>
    <name type="common">Paecilomyces lilacinus</name>
    <dbReference type="NCBI Taxonomy" id="33203"/>
    <lineage>
        <taxon>Eukaryota</taxon>
        <taxon>Fungi</taxon>
        <taxon>Dikarya</taxon>
        <taxon>Ascomycota</taxon>
        <taxon>Pezizomycotina</taxon>
        <taxon>Sordariomycetes</taxon>
        <taxon>Hypocreomycetidae</taxon>
        <taxon>Hypocreales</taxon>
        <taxon>Ophiocordycipitaceae</taxon>
        <taxon>Purpureocillium</taxon>
    </lineage>
</organism>
<evidence type="ECO:0000313" key="2">
    <source>
        <dbReference type="Proteomes" id="UP000245956"/>
    </source>
</evidence>
<name>A0A2U3ECB1_PURLI</name>
<protein>
    <submittedName>
        <fullName evidence="1">Uncharacterized protein</fullName>
    </submittedName>
</protein>
<dbReference type="AlphaFoldDB" id="A0A2U3ECB1"/>
<comment type="caution">
    <text evidence="1">The sequence shown here is derived from an EMBL/GenBank/DDBJ whole genome shotgun (WGS) entry which is preliminary data.</text>
</comment>
<proteinExistence type="predicted"/>
<reference evidence="1 2" key="1">
    <citation type="journal article" date="2016" name="Front. Microbiol.">
        <title>Genome and transcriptome sequences reveal the specific parasitism of the nematophagous Purpureocillium lilacinum 36-1.</title>
        <authorList>
            <person name="Xie J."/>
            <person name="Li S."/>
            <person name="Mo C."/>
            <person name="Xiao X."/>
            <person name="Peng D."/>
            <person name="Wang G."/>
            <person name="Xiao Y."/>
        </authorList>
    </citation>
    <scope>NUCLEOTIDE SEQUENCE [LARGE SCALE GENOMIC DNA]</scope>
    <source>
        <strain evidence="1 2">36-1</strain>
    </source>
</reference>
<sequence length="970" mass="106242">MRAREAAVRSKYNGGIRRAAGVVAGAYEVRRVVYLEVDDGSARDRLGLRAARRIAVAGEFEGGAAGLGRQAVSGSQEASGRRASRAAARTNGVPFGLGLERGVAEGEENWSLEWRSARWWWWCCCCWMVDGWMEQVGQAGGLAGKGVTRERAVAVRTHHLWTRTGNQGRPDMQVEEGEMDGKTGLTTSATDGRTGATPLAPVVLQHQIQVGSHPSFNWEAWRAARRPGLWAPHPLCALVTSGASTASTTATLALAEKATQARVRPVRAKPGTSHGQGLRPMQAGRLCASAAPQANHANGDAPVLQVRGAQPESGRGWTAGWIEVGFCSEGRTHGYGRGTPCGKGMSTFVHVVIGDFALFILGRPRHLDEDIRIPLRPPRTDHRGERAVISAPRRHEGSQRQTQSLFQATGVAGIAKDQHGFHRAMTTRARTHSRPDVWTARAQGRHAVAAQHGQRWGHCGRGRDRPRCGTSCGRGHAYKPRSIACTTRRRDSHAALLQAAWSPVTFQSLLQRLRHVTLRSDPPIPPRLSARLRLRPWTPRHDAADARSLCPPPRRRRPGLAGVVSRRTGPLGACSCVDPCASNPVHRPSTRVWSREGRGASDEGQWMAWMTGSASGKWAGVRGSGFRGSARPRAWRGLGRSRAVRTADHSSPPPFLDHDCHVVWLFPHRICAHNDTRLHGIALMFMNSERRRKSIVWLSRLVARRLGHPETPCGTPYRIITSIGRMPSAVILEPGCRPSRRHVVDLYQAWAPCHLTLCASGSVVEGLLKHAPGPHRLLRDVYNVAQTHPATRCCIRASIAATDRPGSWHRGDSQPDEARVQSPIWIAAPAHLEVVRLQRAQASAAQAVRQALRHRRPWWANKPRPRITNNASVTSRIRLRACDATNVAHACLVSSLSRGTATAPETCKLRLRLCDEAIRRHEVITSLQRGPSLAAQGAYAAGASRRSWRRAGQCGHEYESIVRYCGLDMN</sequence>